<dbReference type="Proteomes" id="UP001501084">
    <property type="component" value="Unassembled WGS sequence"/>
</dbReference>
<keyword evidence="3" id="KW-1185">Reference proteome</keyword>
<accession>A0ABP5N303</accession>
<organism evidence="2 3">
    <name type="scientific">Leucobacter alluvii</name>
    <dbReference type="NCBI Taxonomy" id="340321"/>
    <lineage>
        <taxon>Bacteria</taxon>
        <taxon>Bacillati</taxon>
        <taxon>Actinomycetota</taxon>
        <taxon>Actinomycetes</taxon>
        <taxon>Micrococcales</taxon>
        <taxon>Microbacteriaceae</taxon>
        <taxon>Leucobacter</taxon>
    </lineage>
</organism>
<proteinExistence type="predicted"/>
<gene>
    <name evidence="2" type="ORF">GCM10009786_24150</name>
</gene>
<evidence type="ECO:0000256" key="1">
    <source>
        <dbReference type="SAM" id="Phobius"/>
    </source>
</evidence>
<sequence>MSAVGTATGQLREHVATIVVAALSTLFAVTLILGTGILTAALDPALIAESGTFRLVMLMVSVIFIIIALYVGAIVTANTFATVIAGRTRIIALLRLVGATAR</sequence>
<comment type="caution">
    <text evidence="2">The sequence shown here is derived from an EMBL/GenBank/DDBJ whole genome shotgun (WGS) entry which is preliminary data.</text>
</comment>
<dbReference type="RefSeq" id="WP_346058449.1">
    <property type="nucleotide sequence ID" value="NZ_BAAAOP010000012.1"/>
</dbReference>
<evidence type="ECO:0000313" key="2">
    <source>
        <dbReference type="EMBL" id="GAA2189749.1"/>
    </source>
</evidence>
<reference evidence="3" key="1">
    <citation type="journal article" date="2019" name="Int. J. Syst. Evol. Microbiol.">
        <title>The Global Catalogue of Microorganisms (GCM) 10K type strain sequencing project: providing services to taxonomists for standard genome sequencing and annotation.</title>
        <authorList>
            <consortium name="The Broad Institute Genomics Platform"/>
            <consortium name="The Broad Institute Genome Sequencing Center for Infectious Disease"/>
            <person name="Wu L."/>
            <person name="Ma J."/>
        </authorList>
    </citation>
    <scope>NUCLEOTIDE SEQUENCE [LARGE SCALE GENOMIC DNA]</scope>
    <source>
        <strain evidence="3">JCM 14919</strain>
    </source>
</reference>
<evidence type="ECO:0008006" key="4">
    <source>
        <dbReference type="Google" id="ProtNLM"/>
    </source>
</evidence>
<keyword evidence="1" id="KW-1133">Transmembrane helix</keyword>
<feature type="transmembrane region" description="Helical" evidence="1">
    <location>
        <begin position="15"/>
        <end position="41"/>
    </location>
</feature>
<feature type="transmembrane region" description="Helical" evidence="1">
    <location>
        <begin position="53"/>
        <end position="73"/>
    </location>
</feature>
<protein>
    <recommendedName>
        <fullName evidence="4">ABC transmembrane type-1 domain-containing protein</fullName>
    </recommendedName>
</protein>
<keyword evidence="1" id="KW-0472">Membrane</keyword>
<keyword evidence="1" id="KW-0812">Transmembrane</keyword>
<evidence type="ECO:0000313" key="3">
    <source>
        <dbReference type="Proteomes" id="UP001501084"/>
    </source>
</evidence>
<dbReference type="EMBL" id="BAAAOP010000012">
    <property type="protein sequence ID" value="GAA2189749.1"/>
    <property type="molecule type" value="Genomic_DNA"/>
</dbReference>
<name>A0ABP5N303_9MICO</name>